<organism evidence="2 3">
    <name type="scientific">Acetivibrio ethanolgignens</name>
    <dbReference type="NCBI Taxonomy" id="290052"/>
    <lineage>
        <taxon>Bacteria</taxon>
        <taxon>Bacillati</taxon>
        <taxon>Bacillota</taxon>
        <taxon>Clostridia</taxon>
        <taxon>Eubacteriales</taxon>
        <taxon>Oscillospiraceae</taxon>
        <taxon>Acetivibrio</taxon>
    </lineage>
</organism>
<gene>
    <name evidence="2" type="ORF">ASU35_13685</name>
</gene>
<dbReference type="RefSeq" id="WP_058353541.1">
    <property type="nucleotide sequence ID" value="NZ_CABMMD010000180.1"/>
</dbReference>
<proteinExistence type="predicted"/>
<dbReference type="EMBL" id="LNAM01000180">
    <property type="protein sequence ID" value="KSV58232.1"/>
    <property type="molecule type" value="Genomic_DNA"/>
</dbReference>
<keyword evidence="1" id="KW-0812">Transmembrane</keyword>
<dbReference type="STRING" id="290052.ASU35_13685"/>
<dbReference type="OrthoDB" id="2088003at2"/>
<reference evidence="2 3" key="1">
    <citation type="submission" date="2015-11" db="EMBL/GenBank/DDBJ databases">
        <title>Butyribacter intestini gen. nov., sp. nov., a butyric acid-producing bacterium of the family Lachnospiraceae isolated from the human faeces.</title>
        <authorList>
            <person name="Zou Y."/>
            <person name="Xue W."/>
            <person name="Luo G."/>
            <person name="Lv M."/>
        </authorList>
    </citation>
    <scope>NUCLEOTIDE SEQUENCE [LARGE SCALE GENOMIC DNA]</scope>
    <source>
        <strain evidence="2 3">ACET-33324</strain>
    </source>
</reference>
<sequence length="131" mass="15076">MFKFIFDLATEPLGLPIEWYYEWIILGVIGYIAYLIAYDKVGSLYHGDFISGRAAGSFFHWIIRTIYFIVMWAITYGVIWIGKFVMAHKIQVAIGICSILAVVIAAKILIWIKERNELVKAPVKVEDDDNR</sequence>
<evidence type="ECO:0000256" key="1">
    <source>
        <dbReference type="SAM" id="Phobius"/>
    </source>
</evidence>
<dbReference type="Proteomes" id="UP000054874">
    <property type="component" value="Unassembled WGS sequence"/>
</dbReference>
<name>A0A0V8QC97_9FIRM</name>
<keyword evidence="1" id="KW-0472">Membrane</keyword>
<feature type="transmembrane region" description="Helical" evidence="1">
    <location>
        <begin position="58"/>
        <end position="81"/>
    </location>
</feature>
<evidence type="ECO:0000313" key="3">
    <source>
        <dbReference type="Proteomes" id="UP000054874"/>
    </source>
</evidence>
<evidence type="ECO:0000313" key="2">
    <source>
        <dbReference type="EMBL" id="KSV58232.1"/>
    </source>
</evidence>
<feature type="transmembrane region" description="Helical" evidence="1">
    <location>
        <begin position="93"/>
        <end position="112"/>
    </location>
</feature>
<protein>
    <submittedName>
        <fullName evidence="2">Uncharacterized protein</fullName>
    </submittedName>
</protein>
<accession>A0A0V8QC97</accession>
<keyword evidence="1" id="KW-1133">Transmembrane helix</keyword>
<keyword evidence="3" id="KW-1185">Reference proteome</keyword>
<comment type="caution">
    <text evidence="2">The sequence shown here is derived from an EMBL/GenBank/DDBJ whole genome shotgun (WGS) entry which is preliminary data.</text>
</comment>
<dbReference type="AlphaFoldDB" id="A0A0V8QC97"/>
<feature type="transmembrane region" description="Helical" evidence="1">
    <location>
        <begin position="20"/>
        <end position="37"/>
    </location>
</feature>